<evidence type="ECO:0000313" key="2">
    <source>
        <dbReference type="Proteomes" id="UP000262583"/>
    </source>
</evidence>
<proteinExistence type="predicted"/>
<gene>
    <name evidence="1" type="ORF">BRCON_2241</name>
</gene>
<reference evidence="1 2" key="1">
    <citation type="submission" date="2018-05" db="EMBL/GenBank/DDBJ databases">
        <title>A metagenomic window into the 2 km-deep terrestrial subsurface aquifer revealed taxonomically and functionally diverse microbial community comprising novel uncultured bacterial lineages.</title>
        <authorList>
            <person name="Kadnikov V.V."/>
            <person name="Mardanov A.V."/>
            <person name="Beletsky A.V."/>
            <person name="Banks D."/>
            <person name="Pimenov N.V."/>
            <person name="Frank Y.A."/>
            <person name="Karnachuk O.V."/>
            <person name="Ravin N.V."/>
        </authorList>
    </citation>
    <scope>NUCLEOTIDE SEQUENCE [LARGE SCALE GENOMIC DNA]</scope>
    <source>
        <strain evidence="1">BY</strain>
    </source>
</reference>
<name>A0A2Z4Y865_SUMC1</name>
<organism evidence="1 2">
    <name type="scientific">Sumerlaea chitinivorans</name>
    <dbReference type="NCBI Taxonomy" id="2250252"/>
    <lineage>
        <taxon>Bacteria</taxon>
        <taxon>Candidatus Sumerlaeota</taxon>
        <taxon>Candidatus Sumerlaeia</taxon>
        <taxon>Candidatus Sumerlaeales</taxon>
        <taxon>Candidatus Sumerlaeaceae</taxon>
        <taxon>Candidatus Sumerlaea</taxon>
    </lineage>
</organism>
<protein>
    <submittedName>
        <fullName evidence="1">Uncharacterized protein</fullName>
    </submittedName>
</protein>
<dbReference type="KEGG" id="schv:BRCON_2241"/>
<sequence length="104" mass="11028">MGTKLSQLIWITLAAAVALPLSAQPPRQMRTRNAAPSSALEIRAVSPPPAAFTLVVGGPTGQNLRPLLGVNIGPIPAGRDSQNADLTQAYRNISVTLVRTHDYF</sequence>
<dbReference type="Proteomes" id="UP000262583">
    <property type="component" value="Chromosome"/>
</dbReference>
<evidence type="ECO:0000313" key="1">
    <source>
        <dbReference type="EMBL" id="AXA37018.1"/>
    </source>
</evidence>
<dbReference type="EMBL" id="CP030759">
    <property type="protein sequence ID" value="AXA37018.1"/>
    <property type="molecule type" value="Genomic_DNA"/>
</dbReference>
<dbReference type="AlphaFoldDB" id="A0A2Z4Y865"/>
<accession>A0A2Z4Y865</accession>